<dbReference type="Pfam" id="PF17682">
    <property type="entry name" value="Tau95_N"/>
    <property type="match status" value="1"/>
</dbReference>
<organism evidence="8 9">
    <name type="scientific">Cryptococcus decagattii</name>
    <dbReference type="NCBI Taxonomy" id="1859122"/>
    <lineage>
        <taxon>Eukaryota</taxon>
        <taxon>Fungi</taxon>
        <taxon>Dikarya</taxon>
        <taxon>Basidiomycota</taxon>
        <taxon>Agaricomycotina</taxon>
        <taxon>Tremellomycetes</taxon>
        <taxon>Tremellales</taxon>
        <taxon>Cryptococcaceae</taxon>
        <taxon>Cryptococcus</taxon>
        <taxon>Cryptococcus gattii species complex</taxon>
    </lineage>
</organism>
<evidence type="ECO:0000313" key="8">
    <source>
        <dbReference type="EMBL" id="WVO20802.1"/>
    </source>
</evidence>
<evidence type="ECO:0000256" key="1">
    <source>
        <dbReference type="ARBA" id="ARBA00004123"/>
    </source>
</evidence>
<comment type="subcellular location">
    <subcellularLocation>
        <location evidence="1">Nucleus</location>
    </subcellularLocation>
</comment>
<evidence type="ECO:0000256" key="2">
    <source>
        <dbReference type="ARBA" id="ARBA00023125"/>
    </source>
</evidence>
<keyword evidence="4" id="KW-0539">Nucleus</keyword>
<gene>
    <name evidence="8" type="ORF">IAS62_002102</name>
</gene>
<protein>
    <recommendedName>
        <fullName evidence="10">General transcription factor 3C polypeptide 5 (Transcription factor C subunit 1)</fullName>
    </recommendedName>
</protein>
<dbReference type="EMBL" id="CP143808">
    <property type="protein sequence ID" value="WVO20802.1"/>
    <property type="molecule type" value="Genomic_DNA"/>
</dbReference>
<dbReference type="PANTHER" id="PTHR13230:SF5">
    <property type="entry name" value="GENERAL TRANSCRIPTION FACTOR 3C POLYPEPTIDE 5"/>
    <property type="match status" value="1"/>
</dbReference>
<evidence type="ECO:0000259" key="7">
    <source>
        <dbReference type="Pfam" id="PF17682"/>
    </source>
</evidence>
<proteinExistence type="predicted"/>
<feature type="compositionally biased region" description="Gly residues" evidence="5">
    <location>
        <begin position="492"/>
        <end position="501"/>
    </location>
</feature>
<evidence type="ECO:0000313" key="9">
    <source>
        <dbReference type="Proteomes" id="UP001432216"/>
    </source>
</evidence>
<dbReference type="Gene3D" id="3.30.200.160">
    <property type="entry name" value="TFIIIC, subcomplex tauA, subunit Sfc1, barrel domain"/>
    <property type="match status" value="1"/>
</dbReference>
<feature type="domain" description="Transcription factor IIIC subunit Tfc1/Sfc1 triple barrel" evidence="7">
    <location>
        <begin position="18"/>
        <end position="126"/>
    </location>
</feature>
<feature type="compositionally biased region" description="Acidic residues" evidence="5">
    <location>
        <begin position="502"/>
        <end position="536"/>
    </location>
</feature>
<keyword evidence="9" id="KW-1185">Reference proteome</keyword>
<keyword evidence="3" id="KW-0804">Transcription</keyword>
<evidence type="ECO:0000256" key="4">
    <source>
        <dbReference type="ARBA" id="ARBA00023242"/>
    </source>
</evidence>
<dbReference type="Pfam" id="PF09734">
    <property type="entry name" value="Tau95"/>
    <property type="match status" value="1"/>
</dbReference>
<name>A0ABZ2AR00_9TREE</name>
<dbReference type="RefSeq" id="XP_064720041.1">
    <property type="nucleotide sequence ID" value="XM_064863969.1"/>
</dbReference>
<dbReference type="InterPro" id="IPR042536">
    <property type="entry name" value="TFIIIC_tauA_Sfc1"/>
</dbReference>
<feature type="region of interest" description="Disordered" evidence="5">
    <location>
        <begin position="475"/>
        <end position="536"/>
    </location>
</feature>
<dbReference type="Proteomes" id="UP001432216">
    <property type="component" value="Chromosome 3"/>
</dbReference>
<keyword evidence="2" id="KW-0238">DNA-binding</keyword>
<evidence type="ECO:0000256" key="5">
    <source>
        <dbReference type="SAM" id="MobiDB-lite"/>
    </source>
</evidence>
<accession>A0ABZ2AR00</accession>
<reference evidence="8 9" key="1">
    <citation type="submission" date="2024-01" db="EMBL/GenBank/DDBJ databases">
        <title>Comparative genomics of Cryptococcus and Kwoniella reveals pathogenesis evolution and contrasting modes of karyotype evolution via chromosome fusion or intercentromeric recombination.</title>
        <authorList>
            <person name="Coelho M.A."/>
            <person name="David-Palma M."/>
            <person name="Shea T."/>
            <person name="Bowers K."/>
            <person name="McGinley-Smith S."/>
            <person name="Mohammad A.W."/>
            <person name="Gnirke A."/>
            <person name="Yurkov A.M."/>
            <person name="Nowrousian M."/>
            <person name="Sun S."/>
            <person name="Cuomo C.A."/>
            <person name="Heitman J."/>
        </authorList>
    </citation>
    <scope>NUCLEOTIDE SEQUENCE [LARGE SCALE GENOMIC DNA]</scope>
    <source>
        <strain evidence="8 9">7685027</strain>
    </source>
</reference>
<dbReference type="InterPro" id="IPR040454">
    <property type="entry name" value="TF_IIIC_Tfc1/Sfc1"/>
</dbReference>
<dbReference type="InterPro" id="IPR019136">
    <property type="entry name" value="TF_IIIC_su-5_HTH"/>
</dbReference>
<dbReference type="InterPro" id="IPR041499">
    <property type="entry name" value="Tfc1/Sfc1_N"/>
</dbReference>
<feature type="domain" description="Transcription factor IIIC subunit 5 HTH" evidence="6">
    <location>
        <begin position="183"/>
        <end position="338"/>
    </location>
</feature>
<evidence type="ECO:0000259" key="6">
    <source>
        <dbReference type="Pfam" id="PF09734"/>
    </source>
</evidence>
<evidence type="ECO:0008006" key="10">
    <source>
        <dbReference type="Google" id="ProtNLM"/>
    </source>
</evidence>
<evidence type="ECO:0000256" key="3">
    <source>
        <dbReference type="ARBA" id="ARBA00023163"/>
    </source>
</evidence>
<sequence>MPPPYPPPCPLPKQPYTAIEYPGPVSDPAAILAYASQHDINACFNAPPAHPADLQLRFRADAPGPPLRGYRIPSQKLLLKILKRRKKQKPDAATHHHDPDQGVFTAEMVGTVNHTVRFVSMADYQWTPDPNGPTASLINSLKALDYNAILNYSFPPLAEEYIEPHPDSTDQQPRFRSKLDLQPLPIFSTRNLPAVYNFKMPPQVVPVHVPHPITGRIRTRFANNTREHGLAPHIIQHDHTLGDVPREPNVIVHGKMSRLNQDLLQKLRQAFEKRPVWVKQSLLAQFSEEEQGEMKREKAYFPTVAYVINTGVYSKCLVKYGYDPRLDIESRKLQHIFFYAHKKTVKNPINTHPENDQDADRREGWWEEEQARLIAENKRPPIDPTKANIFDGQYLHKAKADYQLCDISDPFIMRYIDDTKHLSTTCTLKSGWYTFSWITLIKALVRAKYMYMLETGLPAPDAICDPVLEEYAKGKMDGRRGGQGAAARGAAARGGKGGGGVEEQEDSVDSGEEEPEREEEEEEEEEEEADKGDDDL</sequence>
<dbReference type="GeneID" id="89988876"/>
<dbReference type="PANTHER" id="PTHR13230">
    <property type="entry name" value="GENERAL TRANSCRIPTION FACTOR IIIC, POLYPEPTIDE 5"/>
    <property type="match status" value="1"/>
</dbReference>